<organism evidence="1 2">
    <name type="scientific">Champsocephalus esox</name>
    <name type="common">pike icefish</name>
    <dbReference type="NCBI Taxonomy" id="159716"/>
    <lineage>
        <taxon>Eukaryota</taxon>
        <taxon>Metazoa</taxon>
        <taxon>Chordata</taxon>
        <taxon>Craniata</taxon>
        <taxon>Vertebrata</taxon>
        <taxon>Euteleostomi</taxon>
        <taxon>Actinopterygii</taxon>
        <taxon>Neopterygii</taxon>
        <taxon>Teleostei</taxon>
        <taxon>Neoteleostei</taxon>
        <taxon>Acanthomorphata</taxon>
        <taxon>Eupercaria</taxon>
        <taxon>Perciformes</taxon>
        <taxon>Notothenioidei</taxon>
        <taxon>Channichthyidae</taxon>
        <taxon>Champsocephalus</taxon>
    </lineage>
</organism>
<sequence length="87" mass="9748">MQESSRNGPFPFPNSHHYPEMMTGATLSLWMSAREVRPVPVCQSWLPGRSCCQIPAVSRHPGSEATLQHLFDPGELKGKQQDLTPFQ</sequence>
<dbReference type="AlphaFoldDB" id="A0AAN8BR45"/>
<accession>A0AAN8BR45</accession>
<reference evidence="1 2" key="1">
    <citation type="journal article" date="2023" name="Mol. Biol. Evol.">
        <title>Genomics of Secondarily Temperate Adaptation in the Only Non-Antarctic Icefish.</title>
        <authorList>
            <person name="Rivera-Colon A.G."/>
            <person name="Rayamajhi N."/>
            <person name="Minhas B.F."/>
            <person name="Madrigal G."/>
            <person name="Bilyk K.T."/>
            <person name="Yoon V."/>
            <person name="Hune M."/>
            <person name="Gregory S."/>
            <person name="Cheng C.H.C."/>
            <person name="Catchen J.M."/>
        </authorList>
    </citation>
    <scope>NUCLEOTIDE SEQUENCE [LARGE SCALE GENOMIC DNA]</scope>
    <source>
        <strain evidence="1">JC2023a</strain>
    </source>
</reference>
<evidence type="ECO:0000313" key="1">
    <source>
        <dbReference type="EMBL" id="KAK5890056.1"/>
    </source>
</evidence>
<proteinExistence type="predicted"/>
<dbReference type="Proteomes" id="UP001335648">
    <property type="component" value="Unassembled WGS sequence"/>
</dbReference>
<gene>
    <name evidence="1" type="ORF">CesoFtcFv8_013625</name>
</gene>
<evidence type="ECO:0000313" key="2">
    <source>
        <dbReference type="Proteomes" id="UP001335648"/>
    </source>
</evidence>
<name>A0AAN8BR45_9TELE</name>
<dbReference type="EMBL" id="JAULUE010002056">
    <property type="protein sequence ID" value="KAK5890056.1"/>
    <property type="molecule type" value="Genomic_DNA"/>
</dbReference>
<protein>
    <submittedName>
        <fullName evidence="1">Uncharacterized protein</fullName>
    </submittedName>
</protein>
<comment type="caution">
    <text evidence="1">The sequence shown here is derived from an EMBL/GenBank/DDBJ whole genome shotgun (WGS) entry which is preliminary data.</text>
</comment>
<keyword evidence="2" id="KW-1185">Reference proteome</keyword>